<evidence type="ECO:0000313" key="3">
    <source>
        <dbReference type="Proteomes" id="UP001500507"/>
    </source>
</evidence>
<dbReference type="Gene3D" id="3.90.550.10">
    <property type="entry name" value="Spore Coat Polysaccharide Biosynthesis Protein SpsA, Chain A"/>
    <property type="match status" value="1"/>
</dbReference>
<dbReference type="SUPFAM" id="SSF53448">
    <property type="entry name" value="Nucleotide-diphospho-sugar transferases"/>
    <property type="match status" value="1"/>
</dbReference>
<evidence type="ECO:0000313" key="2">
    <source>
        <dbReference type="EMBL" id="GAA0871234.1"/>
    </source>
</evidence>
<accession>A0ABN1MDS3</accession>
<dbReference type="EMBL" id="BAAAFG010000002">
    <property type="protein sequence ID" value="GAA0871234.1"/>
    <property type="molecule type" value="Genomic_DNA"/>
</dbReference>
<evidence type="ECO:0000259" key="1">
    <source>
        <dbReference type="Pfam" id="PF00535"/>
    </source>
</evidence>
<reference evidence="2 3" key="1">
    <citation type="journal article" date="2019" name="Int. J. Syst. Evol. Microbiol.">
        <title>The Global Catalogue of Microorganisms (GCM) 10K type strain sequencing project: providing services to taxonomists for standard genome sequencing and annotation.</title>
        <authorList>
            <consortium name="The Broad Institute Genomics Platform"/>
            <consortium name="The Broad Institute Genome Sequencing Center for Infectious Disease"/>
            <person name="Wu L."/>
            <person name="Ma J."/>
        </authorList>
    </citation>
    <scope>NUCLEOTIDE SEQUENCE [LARGE SCALE GENOMIC DNA]</scope>
    <source>
        <strain evidence="2 3">JCM 16082</strain>
    </source>
</reference>
<name>A0ABN1MDS3_9FLAO</name>
<dbReference type="PANTHER" id="PTHR22916:SF3">
    <property type="entry name" value="UDP-GLCNAC:BETAGAL BETA-1,3-N-ACETYLGLUCOSAMINYLTRANSFERASE-LIKE PROTEIN 1"/>
    <property type="match status" value="1"/>
</dbReference>
<gene>
    <name evidence="2" type="ORF">GCM10009117_03800</name>
</gene>
<comment type="caution">
    <text evidence="2">The sequence shown here is derived from an EMBL/GenBank/DDBJ whole genome shotgun (WGS) entry which is preliminary data.</text>
</comment>
<organism evidence="2 3">
    <name type="scientific">Gangjinia marincola</name>
    <dbReference type="NCBI Taxonomy" id="578463"/>
    <lineage>
        <taxon>Bacteria</taxon>
        <taxon>Pseudomonadati</taxon>
        <taxon>Bacteroidota</taxon>
        <taxon>Flavobacteriia</taxon>
        <taxon>Flavobacteriales</taxon>
        <taxon>Flavobacteriaceae</taxon>
        <taxon>Gangjinia</taxon>
    </lineage>
</organism>
<dbReference type="PANTHER" id="PTHR22916">
    <property type="entry name" value="GLYCOSYLTRANSFERASE"/>
    <property type="match status" value="1"/>
</dbReference>
<feature type="domain" description="Glycosyltransferase 2-like" evidence="1">
    <location>
        <begin position="2"/>
        <end position="138"/>
    </location>
</feature>
<dbReference type="Pfam" id="PF00535">
    <property type="entry name" value="Glycos_transf_2"/>
    <property type="match status" value="1"/>
</dbReference>
<dbReference type="Proteomes" id="UP001500507">
    <property type="component" value="Unassembled WGS sequence"/>
</dbReference>
<protein>
    <submittedName>
        <fullName evidence="2">Glycosyltransferase family A protein</fullName>
    </submittedName>
</protein>
<dbReference type="InterPro" id="IPR001173">
    <property type="entry name" value="Glyco_trans_2-like"/>
</dbReference>
<dbReference type="InterPro" id="IPR029044">
    <property type="entry name" value="Nucleotide-diphossugar_trans"/>
</dbReference>
<proteinExistence type="predicted"/>
<keyword evidence="3" id="KW-1185">Reference proteome</keyword>
<sequence length="310" mass="36884">MTYMHEEFIDSAMDGIMMQQYDGHIEVVVGDDFSTDNTLKIIKSYADTDRIKIKILERSKGDGYWQKRQQLGRLYNFANIIENCTGDYIALLDGDDYWTDPLKLQKQVDFLKKNTHFVISGHDAYVVDENNNQIDSLRINESNDVDYTEHQLKCGAFLLSLSIVYRNVIKTFPKEFFEVNNGDTFLIALLGEHGKGKFLSTIRPASYRIHSESIWSSRSEFERRYNRMILFHGLYSYFHAQKDHEMSIYYNKQLEDFLVSLLSYPRNDEKYDRKKYMHVAKIYFNHLKPYRSWILSKYMLRNISYFLIKR</sequence>